<dbReference type="InterPro" id="IPR036390">
    <property type="entry name" value="WH_DNA-bd_sf"/>
</dbReference>
<keyword evidence="1" id="KW-0805">Transcription regulation</keyword>
<dbReference type="Gene3D" id="3.30.70.920">
    <property type="match status" value="1"/>
</dbReference>
<evidence type="ECO:0000259" key="4">
    <source>
        <dbReference type="PROSITE" id="PS50956"/>
    </source>
</evidence>
<dbReference type="Gene3D" id="1.10.10.10">
    <property type="entry name" value="Winged helix-like DNA-binding domain superfamily/Winged helix DNA-binding domain"/>
    <property type="match status" value="1"/>
</dbReference>
<dbReference type="CDD" id="cd00090">
    <property type="entry name" value="HTH_ARSR"/>
    <property type="match status" value="1"/>
</dbReference>
<dbReference type="PROSITE" id="PS50956">
    <property type="entry name" value="HTH_ASNC_2"/>
    <property type="match status" value="1"/>
</dbReference>
<keyword evidence="2" id="KW-0238">DNA-binding</keyword>
<protein>
    <submittedName>
        <fullName evidence="5">AsnC family transcriptional regulator</fullName>
    </submittedName>
</protein>
<accession>A0A062VN80</accession>
<dbReference type="PANTHER" id="PTHR30154:SF34">
    <property type="entry name" value="TRANSCRIPTIONAL REGULATOR AZLB"/>
    <property type="match status" value="1"/>
</dbReference>
<dbReference type="RefSeq" id="WP_051612300.1">
    <property type="nucleotide sequence ID" value="NZ_ARYM01000004.1"/>
</dbReference>
<comment type="caution">
    <text evidence="5">The sequence shown here is derived from an EMBL/GenBank/DDBJ whole genome shotgun (WGS) entry which is preliminary data.</text>
</comment>
<proteinExistence type="predicted"/>
<dbReference type="AlphaFoldDB" id="A0A062VN80"/>
<dbReference type="InterPro" id="IPR000485">
    <property type="entry name" value="AsnC-type_HTH_dom"/>
</dbReference>
<dbReference type="GO" id="GO:0043565">
    <property type="term" value="F:sequence-specific DNA binding"/>
    <property type="evidence" value="ECO:0007669"/>
    <property type="project" value="InterPro"/>
</dbReference>
<dbReference type="GO" id="GO:0043200">
    <property type="term" value="P:response to amino acid"/>
    <property type="evidence" value="ECO:0007669"/>
    <property type="project" value="TreeGrafter"/>
</dbReference>
<dbReference type="InterPro" id="IPR011991">
    <property type="entry name" value="ArsR-like_HTH"/>
</dbReference>
<dbReference type="InterPro" id="IPR036388">
    <property type="entry name" value="WH-like_DNA-bd_sf"/>
</dbReference>
<dbReference type="Pfam" id="PF13412">
    <property type="entry name" value="HTH_24"/>
    <property type="match status" value="1"/>
</dbReference>
<name>A0A062VN80_9PROT</name>
<keyword evidence="6" id="KW-1185">Reference proteome</keyword>
<dbReference type="EMBL" id="ARYM01000004">
    <property type="protein sequence ID" value="KCZ99686.1"/>
    <property type="molecule type" value="Genomic_DNA"/>
</dbReference>
<dbReference type="eggNOG" id="COG1522">
    <property type="taxonomic scope" value="Bacteria"/>
</dbReference>
<gene>
    <name evidence="5" type="ORF">HPO_04845</name>
</gene>
<dbReference type="SUPFAM" id="SSF46785">
    <property type="entry name" value="Winged helix' DNA-binding domain"/>
    <property type="match status" value="1"/>
</dbReference>
<dbReference type="InterPro" id="IPR011008">
    <property type="entry name" value="Dimeric_a/b-barrel"/>
</dbReference>
<dbReference type="PANTHER" id="PTHR30154">
    <property type="entry name" value="LEUCINE-RESPONSIVE REGULATORY PROTEIN"/>
    <property type="match status" value="1"/>
</dbReference>
<sequence length="169" mass="19058">MPLPPLYAPSGARLDGIDLKILRLLQTGARASIQDIARRIELSHSGTLHRLRRLEESGAVVRYMAELDPSIFEAWPVTWIDLALTRSPADKRERFEQAIAEAPEVMEAIEIIGEFDLSLRAALRHASDWPVLRASLDPQAEFIDRARIRPVARIVKRSVPHPLLEGDCR</sequence>
<dbReference type="STRING" id="1280954.HPO_04845"/>
<dbReference type="GO" id="GO:0006355">
    <property type="term" value="P:regulation of DNA-templated transcription"/>
    <property type="evidence" value="ECO:0007669"/>
    <property type="project" value="UniProtKB-ARBA"/>
</dbReference>
<evidence type="ECO:0000313" key="5">
    <source>
        <dbReference type="EMBL" id="KCZ99686.1"/>
    </source>
</evidence>
<evidence type="ECO:0000256" key="1">
    <source>
        <dbReference type="ARBA" id="ARBA00023015"/>
    </source>
</evidence>
<dbReference type="OrthoDB" id="9813313at2"/>
<keyword evidence="3" id="KW-0804">Transcription</keyword>
<dbReference type="PATRIC" id="fig|1280954.3.peg.988"/>
<evidence type="ECO:0000313" key="6">
    <source>
        <dbReference type="Proteomes" id="UP000027100"/>
    </source>
</evidence>
<dbReference type="SMART" id="SM00344">
    <property type="entry name" value="HTH_ASNC"/>
    <property type="match status" value="1"/>
</dbReference>
<organism evidence="5 6">
    <name type="scientific">Hyphomonas polymorpha PS728</name>
    <dbReference type="NCBI Taxonomy" id="1280954"/>
    <lineage>
        <taxon>Bacteria</taxon>
        <taxon>Pseudomonadati</taxon>
        <taxon>Pseudomonadota</taxon>
        <taxon>Alphaproteobacteria</taxon>
        <taxon>Hyphomonadales</taxon>
        <taxon>Hyphomonadaceae</taxon>
        <taxon>Hyphomonas</taxon>
    </lineage>
</organism>
<reference evidence="5 6" key="1">
    <citation type="journal article" date="2014" name="Antonie Van Leeuwenhoek">
        <title>Hyphomonas beringensis sp. nov. and Hyphomonas chukchiensis sp. nov., isolated from surface seawater of the Bering Sea and Chukchi Sea.</title>
        <authorList>
            <person name="Li C."/>
            <person name="Lai Q."/>
            <person name="Li G."/>
            <person name="Dong C."/>
            <person name="Wang J."/>
            <person name="Liao Y."/>
            <person name="Shao Z."/>
        </authorList>
    </citation>
    <scope>NUCLEOTIDE SEQUENCE [LARGE SCALE GENOMIC DNA]</scope>
    <source>
        <strain evidence="5 6">PS728</strain>
    </source>
</reference>
<evidence type="ECO:0000256" key="3">
    <source>
        <dbReference type="ARBA" id="ARBA00023163"/>
    </source>
</evidence>
<feature type="domain" description="HTH asnC-type" evidence="4">
    <location>
        <begin position="14"/>
        <end position="76"/>
    </location>
</feature>
<dbReference type="SUPFAM" id="SSF54909">
    <property type="entry name" value="Dimeric alpha+beta barrel"/>
    <property type="match status" value="1"/>
</dbReference>
<dbReference type="GO" id="GO:0005829">
    <property type="term" value="C:cytosol"/>
    <property type="evidence" value="ECO:0007669"/>
    <property type="project" value="TreeGrafter"/>
</dbReference>
<dbReference type="InterPro" id="IPR019888">
    <property type="entry name" value="Tscrpt_reg_AsnC-like"/>
</dbReference>
<dbReference type="Proteomes" id="UP000027100">
    <property type="component" value="Unassembled WGS sequence"/>
</dbReference>
<dbReference type="PRINTS" id="PR00033">
    <property type="entry name" value="HTHASNC"/>
</dbReference>
<evidence type="ECO:0000256" key="2">
    <source>
        <dbReference type="ARBA" id="ARBA00023125"/>
    </source>
</evidence>